<gene>
    <name evidence="1" type="ORF">I8755_00925</name>
</gene>
<name>A0A7T4PBI0_9ACTN</name>
<dbReference type="AlphaFoldDB" id="A0A7T4PBI0"/>
<sequence>MSAAKEAVATWSEHSEVGYHYEDLLADDSVIAWTEPPFDKSLYSGDDGPARTPICGCPRIPREFSVECAGCATCGQCSGPHVWPPLQT</sequence>
<evidence type="ECO:0000313" key="1">
    <source>
        <dbReference type="EMBL" id="QQC87142.1"/>
    </source>
</evidence>
<proteinExistence type="predicted"/>
<dbReference type="RefSeq" id="WP_123985652.1">
    <property type="nucleotide sequence ID" value="NZ_CP015588.1"/>
</dbReference>
<accession>A0A7T4PBI0</accession>
<protein>
    <submittedName>
        <fullName evidence="1">Uncharacterized protein</fullName>
    </submittedName>
</protein>
<evidence type="ECO:0000313" key="2">
    <source>
        <dbReference type="Proteomes" id="UP000596130"/>
    </source>
</evidence>
<organism evidence="1 2">
    <name type="scientific">Streptomyces alfalfae</name>
    <dbReference type="NCBI Taxonomy" id="1642299"/>
    <lineage>
        <taxon>Bacteria</taxon>
        <taxon>Bacillati</taxon>
        <taxon>Actinomycetota</taxon>
        <taxon>Actinomycetes</taxon>
        <taxon>Kitasatosporales</taxon>
        <taxon>Streptomycetaceae</taxon>
        <taxon>Streptomyces</taxon>
    </lineage>
</organism>
<reference evidence="1 2" key="1">
    <citation type="submission" date="2020-12" db="EMBL/GenBank/DDBJ databases">
        <title>Identification and biosynthesis of polyene macrolides produced by Streptomyces alfalfae Men-myco-93-63.</title>
        <authorList>
            <person name="Liu D."/>
            <person name="Li Y."/>
            <person name="Liu L."/>
            <person name="Han X."/>
            <person name="Shen F."/>
        </authorList>
    </citation>
    <scope>NUCLEOTIDE SEQUENCE [LARGE SCALE GENOMIC DNA]</scope>
    <source>
        <strain evidence="1 2">Men-myco-93-63</strain>
    </source>
</reference>
<dbReference type="EMBL" id="CP065959">
    <property type="protein sequence ID" value="QQC87142.1"/>
    <property type="molecule type" value="Genomic_DNA"/>
</dbReference>
<dbReference type="Proteomes" id="UP000596130">
    <property type="component" value="Chromosome"/>
</dbReference>